<accession>A0A0L6UXZ1</accession>
<keyword evidence="1" id="KW-0472">Membrane</keyword>
<evidence type="ECO:0000313" key="3">
    <source>
        <dbReference type="Proteomes" id="UP000037035"/>
    </source>
</evidence>
<protein>
    <submittedName>
        <fullName evidence="2">Uncharacterized protein</fullName>
    </submittedName>
</protein>
<feature type="transmembrane region" description="Helical" evidence="1">
    <location>
        <begin position="48"/>
        <end position="66"/>
    </location>
</feature>
<name>A0A0L6UXZ1_9BASI</name>
<dbReference type="Pfam" id="PF05620">
    <property type="entry name" value="TMEM208_SND2"/>
    <property type="match status" value="1"/>
</dbReference>
<sequence length="95" mass="11074">MTRYGLYYLISSVLSYLSYSFLLATGLPQKRDGATQTPDDLSTGIHQYLVDYCYISVFVWVATALLSRSFWMTYWVIPLYALYKALQLARRLFFS</sequence>
<dbReference type="EMBL" id="LAVV01008460">
    <property type="protein sequence ID" value="KNZ52745.1"/>
    <property type="molecule type" value="Genomic_DNA"/>
</dbReference>
<evidence type="ECO:0000313" key="2">
    <source>
        <dbReference type="EMBL" id="KNZ52745.1"/>
    </source>
</evidence>
<keyword evidence="3" id="KW-1185">Reference proteome</keyword>
<organism evidence="2 3">
    <name type="scientific">Puccinia sorghi</name>
    <dbReference type="NCBI Taxonomy" id="27349"/>
    <lineage>
        <taxon>Eukaryota</taxon>
        <taxon>Fungi</taxon>
        <taxon>Dikarya</taxon>
        <taxon>Basidiomycota</taxon>
        <taxon>Pucciniomycotina</taxon>
        <taxon>Pucciniomycetes</taxon>
        <taxon>Pucciniales</taxon>
        <taxon>Pucciniaceae</taxon>
        <taxon>Puccinia</taxon>
    </lineage>
</organism>
<evidence type="ECO:0000256" key="1">
    <source>
        <dbReference type="SAM" id="Phobius"/>
    </source>
</evidence>
<dbReference type="OrthoDB" id="2505843at2759"/>
<comment type="caution">
    <text evidence="2">The sequence shown here is derived from an EMBL/GenBank/DDBJ whole genome shotgun (WGS) entry which is preliminary data.</text>
</comment>
<keyword evidence="1" id="KW-0812">Transmembrane</keyword>
<proteinExistence type="predicted"/>
<dbReference type="VEuPathDB" id="FungiDB:VP01_3462g3"/>
<gene>
    <name evidence="2" type="ORF">VP01_3462g3</name>
</gene>
<dbReference type="Proteomes" id="UP000037035">
    <property type="component" value="Unassembled WGS sequence"/>
</dbReference>
<keyword evidence="1" id="KW-1133">Transmembrane helix</keyword>
<dbReference type="STRING" id="27349.A0A0L6UXZ1"/>
<feature type="transmembrane region" description="Helical" evidence="1">
    <location>
        <begin position="6"/>
        <end position="27"/>
    </location>
</feature>
<dbReference type="InterPro" id="IPR008506">
    <property type="entry name" value="SND2/TMEM208"/>
</dbReference>
<reference evidence="2 3" key="1">
    <citation type="submission" date="2015-08" db="EMBL/GenBank/DDBJ databases">
        <title>Next Generation Sequencing and Analysis of the Genome of Puccinia sorghi L Schw, the Causal Agent of Maize Common Rust.</title>
        <authorList>
            <person name="Rochi L."/>
            <person name="Burguener G."/>
            <person name="Darino M."/>
            <person name="Turjanski A."/>
            <person name="Kreff E."/>
            <person name="Dieguez M.J."/>
            <person name="Sacco F."/>
        </authorList>
    </citation>
    <scope>NUCLEOTIDE SEQUENCE [LARGE SCALE GENOMIC DNA]</scope>
    <source>
        <strain evidence="2 3">RO10H11247</strain>
    </source>
</reference>
<dbReference type="AlphaFoldDB" id="A0A0L6UXZ1"/>